<feature type="compositionally biased region" description="Low complexity" evidence="7">
    <location>
        <begin position="16"/>
        <end position="25"/>
    </location>
</feature>
<dbReference type="SUPFAM" id="SSF103473">
    <property type="entry name" value="MFS general substrate transporter"/>
    <property type="match status" value="1"/>
</dbReference>
<feature type="transmembrane region" description="Helical" evidence="8">
    <location>
        <begin position="162"/>
        <end position="181"/>
    </location>
</feature>
<feature type="transmembrane region" description="Helical" evidence="8">
    <location>
        <begin position="32"/>
        <end position="60"/>
    </location>
</feature>
<evidence type="ECO:0000313" key="10">
    <source>
        <dbReference type="EMBL" id="GIH78901.1"/>
    </source>
</evidence>
<dbReference type="InterPro" id="IPR020846">
    <property type="entry name" value="MFS_dom"/>
</dbReference>
<evidence type="ECO:0000256" key="1">
    <source>
        <dbReference type="ARBA" id="ARBA00004651"/>
    </source>
</evidence>
<evidence type="ECO:0000256" key="2">
    <source>
        <dbReference type="ARBA" id="ARBA00022448"/>
    </source>
</evidence>
<protein>
    <submittedName>
        <fullName evidence="10">MFS transporter</fullName>
    </submittedName>
</protein>
<evidence type="ECO:0000256" key="3">
    <source>
        <dbReference type="ARBA" id="ARBA00022475"/>
    </source>
</evidence>
<accession>A0A8J3W8I8</accession>
<dbReference type="Gene3D" id="1.20.1720.10">
    <property type="entry name" value="Multidrug resistance protein D"/>
    <property type="match status" value="1"/>
</dbReference>
<evidence type="ECO:0000256" key="5">
    <source>
        <dbReference type="ARBA" id="ARBA00022989"/>
    </source>
</evidence>
<organism evidence="10 11">
    <name type="scientific">Planobispora longispora</name>
    <dbReference type="NCBI Taxonomy" id="28887"/>
    <lineage>
        <taxon>Bacteria</taxon>
        <taxon>Bacillati</taxon>
        <taxon>Actinomycetota</taxon>
        <taxon>Actinomycetes</taxon>
        <taxon>Streptosporangiales</taxon>
        <taxon>Streptosporangiaceae</taxon>
        <taxon>Planobispora</taxon>
    </lineage>
</organism>
<dbReference type="AlphaFoldDB" id="A0A8J3W8I8"/>
<name>A0A8J3W8I8_9ACTN</name>
<dbReference type="EMBL" id="BOOH01000044">
    <property type="protein sequence ID" value="GIH78901.1"/>
    <property type="molecule type" value="Genomic_DNA"/>
</dbReference>
<dbReference type="InterPro" id="IPR036259">
    <property type="entry name" value="MFS_trans_sf"/>
</dbReference>
<keyword evidence="11" id="KW-1185">Reference proteome</keyword>
<feature type="transmembrane region" description="Helical" evidence="8">
    <location>
        <begin position="370"/>
        <end position="391"/>
    </location>
</feature>
<feature type="region of interest" description="Disordered" evidence="7">
    <location>
        <begin position="1"/>
        <end position="25"/>
    </location>
</feature>
<evidence type="ECO:0000256" key="4">
    <source>
        <dbReference type="ARBA" id="ARBA00022692"/>
    </source>
</evidence>
<dbReference type="PANTHER" id="PTHR42718">
    <property type="entry name" value="MAJOR FACILITATOR SUPERFAMILY MULTIDRUG TRANSPORTER MFSC"/>
    <property type="match status" value="1"/>
</dbReference>
<evidence type="ECO:0000256" key="8">
    <source>
        <dbReference type="SAM" id="Phobius"/>
    </source>
</evidence>
<keyword evidence="2" id="KW-0813">Transport</keyword>
<feature type="transmembrane region" description="Helical" evidence="8">
    <location>
        <begin position="397"/>
        <end position="417"/>
    </location>
</feature>
<sequence>MSGATPVRESLQTGDPGPAGTGPAEARSSARWAVLTVYVVAMCMNGLDATIVNPALFVIAADLGVTPAASNLVEGAFLATLAVVMPVAGWLCDRYGAARVFLGALALFTAASAPCGIAWNLESLVAFRVVQGIGGGVLTPAGMTMLFTAYPPEERMRLSRYIVVPTALAPVLGPVLGGLLAEHLSWRWAFLINVPFGLAAVLLGLAAVGGLRAVPGVAPESPATGRSGLAGLLALWVLADRGFLRGTATASLAAAGLMGMLFAFPLMYQDALGASAADAGLVVFPEALGLMAAGFLVDRTCARWGERRVTTLGLLGGTALFAVLALTAPGPWTLRAVMFSVGLVLGQAVTAVQVSAFTSVGPEVMGRAMTLFQSLRMLAGALGVGACGLILPLGYPAALLLSAAFLLAAFLTSVLITPRRSDRARRRG</sequence>
<feature type="transmembrane region" description="Helical" evidence="8">
    <location>
        <begin position="72"/>
        <end position="91"/>
    </location>
</feature>
<dbReference type="Proteomes" id="UP000616724">
    <property type="component" value="Unassembled WGS sequence"/>
</dbReference>
<dbReference type="Pfam" id="PF07690">
    <property type="entry name" value="MFS_1"/>
    <property type="match status" value="1"/>
</dbReference>
<proteinExistence type="predicted"/>
<feature type="transmembrane region" description="Helical" evidence="8">
    <location>
        <begin position="336"/>
        <end position="358"/>
    </location>
</feature>
<dbReference type="RefSeq" id="WP_203893384.1">
    <property type="nucleotide sequence ID" value="NZ_BOOH01000044.1"/>
</dbReference>
<keyword evidence="6 8" id="KW-0472">Membrane</keyword>
<evidence type="ECO:0000256" key="6">
    <source>
        <dbReference type="ARBA" id="ARBA00023136"/>
    </source>
</evidence>
<dbReference type="PANTHER" id="PTHR42718:SF46">
    <property type="entry name" value="BLR6921 PROTEIN"/>
    <property type="match status" value="1"/>
</dbReference>
<feature type="transmembrane region" description="Helical" evidence="8">
    <location>
        <begin position="129"/>
        <end position="150"/>
    </location>
</feature>
<gene>
    <name evidence="10" type="primary">imrB</name>
    <name evidence="10" type="ORF">Plo01_53300</name>
</gene>
<feature type="domain" description="Major facilitator superfamily (MFS) profile" evidence="9">
    <location>
        <begin position="34"/>
        <end position="421"/>
    </location>
</feature>
<dbReference type="PROSITE" id="PS50850">
    <property type="entry name" value="MFS"/>
    <property type="match status" value="1"/>
</dbReference>
<feature type="transmembrane region" description="Helical" evidence="8">
    <location>
        <begin position="309"/>
        <end position="330"/>
    </location>
</feature>
<evidence type="ECO:0000259" key="9">
    <source>
        <dbReference type="PROSITE" id="PS50850"/>
    </source>
</evidence>
<reference evidence="10 11" key="1">
    <citation type="submission" date="2021-01" db="EMBL/GenBank/DDBJ databases">
        <title>Whole genome shotgun sequence of Planobispora longispora NBRC 13918.</title>
        <authorList>
            <person name="Komaki H."/>
            <person name="Tamura T."/>
        </authorList>
    </citation>
    <scope>NUCLEOTIDE SEQUENCE [LARGE SCALE GENOMIC DNA]</scope>
    <source>
        <strain evidence="10 11">NBRC 13918</strain>
    </source>
</reference>
<feature type="transmembrane region" description="Helical" evidence="8">
    <location>
        <begin position="97"/>
        <end position="117"/>
    </location>
</feature>
<feature type="transmembrane region" description="Helical" evidence="8">
    <location>
        <begin position="188"/>
        <end position="211"/>
    </location>
</feature>
<feature type="transmembrane region" description="Helical" evidence="8">
    <location>
        <begin position="246"/>
        <end position="267"/>
    </location>
</feature>
<dbReference type="GO" id="GO:0005886">
    <property type="term" value="C:plasma membrane"/>
    <property type="evidence" value="ECO:0007669"/>
    <property type="project" value="UniProtKB-SubCell"/>
</dbReference>
<keyword evidence="3" id="KW-1003">Cell membrane</keyword>
<evidence type="ECO:0000256" key="7">
    <source>
        <dbReference type="SAM" id="MobiDB-lite"/>
    </source>
</evidence>
<keyword evidence="4 8" id="KW-0812">Transmembrane</keyword>
<evidence type="ECO:0000313" key="11">
    <source>
        <dbReference type="Proteomes" id="UP000616724"/>
    </source>
</evidence>
<dbReference type="InterPro" id="IPR011701">
    <property type="entry name" value="MFS"/>
</dbReference>
<dbReference type="GO" id="GO:0022857">
    <property type="term" value="F:transmembrane transporter activity"/>
    <property type="evidence" value="ECO:0007669"/>
    <property type="project" value="InterPro"/>
</dbReference>
<comment type="subcellular location">
    <subcellularLocation>
        <location evidence="1">Cell membrane</location>
        <topology evidence="1">Multi-pass membrane protein</topology>
    </subcellularLocation>
</comment>
<feature type="transmembrane region" description="Helical" evidence="8">
    <location>
        <begin position="279"/>
        <end position="297"/>
    </location>
</feature>
<keyword evidence="5 8" id="KW-1133">Transmembrane helix</keyword>
<comment type="caution">
    <text evidence="10">The sequence shown here is derived from an EMBL/GenBank/DDBJ whole genome shotgun (WGS) entry which is preliminary data.</text>
</comment>